<sequence length="109" mass="11152">MKTSKVIRKVLVCAGLCLLLAVAPLGSAKAAGVDSGVNVTYVAKETQGIGGDGSEGSSTINAGKRTSPVRTGDASLPIAYLAMVMISAGAILLILLKDKKEEKEEESAF</sequence>
<feature type="region of interest" description="Disordered" evidence="1">
    <location>
        <begin position="49"/>
        <end position="71"/>
    </location>
</feature>
<keyword evidence="3" id="KW-0732">Signal</keyword>
<keyword evidence="2" id="KW-0472">Membrane</keyword>
<organism evidence="4 5">
    <name type="scientific">Claveliimonas bilis</name>
    <dbReference type="NCBI Taxonomy" id="3028070"/>
    <lineage>
        <taxon>Bacteria</taxon>
        <taxon>Bacillati</taxon>
        <taxon>Bacillota</taxon>
        <taxon>Clostridia</taxon>
        <taxon>Lachnospirales</taxon>
        <taxon>Lachnospiraceae</taxon>
        <taxon>Claveliimonas</taxon>
    </lineage>
</organism>
<name>A0ABN6YXR1_9FIRM</name>
<protein>
    <submittedName>
        <fullName evidence="4">Uncharacterized protein</fullName>
    </submittedName>
</protein>
<dbReference type="RefSeq" id="WP_230107491.1">
    <property type="nucleotide sequence ID" value="NZ_AP024845.1"/>
</dbReference>
<feature type="signal peptide" evidence="3">
    <location>
        <begin position="1"/>
        <end position="30"/>
    </location>
</feature>
<feature type="transmembrane region" description="Helical" evidence="2">
    <location>
        <begin position="78"/>
        <end position="96"/>
    </location>
</feature>
<evidence type="ECO:0000256" key="3">
    <source>
        <dbReference type="SAM" id="SignalP"/>
    </source>
</evidence>
<proteinExistence type="predicted"/>
<dbReference type="EMBL" id="AP027742">
    <property type="protein sequence ID" value="BDZ75884.1"/>
    <property type="molecule type" value="Genomic_DNA"/>
</dbReference>
<accession>A0ABN6YXR1</accession>
<feature type="chain" id="PRO_5045233012" evidence="3">
    <location>
        <begin position="31"/>
        <end position="109"/>
    </location>
</feature>
<dbReference type="Proteomes" id="UP001305815">
    <property type="component" value="Chromosome"/>
</dbReference>
<keyword evidence="2" id="KW-1133">Transmembrane helix</keyword>
<reference evidence="5" key="1">
    <citation type="journal article" date="2023" name="Int. J. Syst. Evol. Microbiol.">
        <title>Claveliimonas bilis gen. nov., sp. nov., deoxycholic acid-producing bacteria isolated from human faeces, and reclassification of Sellimonas monacensis Zenner et al. 2021 as Claveliimonas monacensis comb. nov.</title>
        <authorList>
            <person name="Hisatomi A."/>
            <person name="Kastawa N.W.E.P.G."/>
            <person name="Song I."/>
            <person name="Ohkuma M."/>
            <person name="Fukiya S."/>
            <person name="Sakamoto M."/>
        </authorList>
    </citation>
    <scope>NUCLEOTIDE SEQUENCE [LARGE SCALE GENOMIC DNA]</scope>
    <source>
        <strain evidence="5">12BBH14</strain>
    </source>
</reference>
<evidence type="ECO:0000256" key="1">
    <source>
        <dbReference type="SAM" id="MobiDB-lite"/>
    </source>
</evidence>
<evidence type="ECO:0000256" key="2">
    <source>
        <dbReference type="SAM" id="Phobius"/>
    </source>
</evidence>
<gene>
    <name evidence="4" type="ORF">Lac1_00670</name>
</gene>
<evidence type="ECO:0000313" key="4">
    <source>
        <dbReference type="EMBL" id="BDZ75884.1"/>
    </source>
</evidence>
<evidence type="ECO:0000313" key="5">
    <source>
        <dbReference type="Proteomes" id="UP001305815"/>
    </source>
</evidence>
<keyword evidence="2" id="KW-0812">Transmembrane</keyword>
<keyword evidence="5" id="KW-1185">Reference proteome</keyword>